<feature type="region of interest" description="Disordered" evidence="1">
    <location>
        <begin position="1"/>
        <end position="55"/>
    </location>
</feature>
<feature type="domain" description="GIY-YIG" evidence="2">
    <location>
        <begin position="192"/>
        <end position="247"/>
    </location>
</feature>
<feature type="compositionally biased region" description="Polar residues" evidence="1">
    <location>
        <begin position="41"/>
        <end position="55"/>
    </location>
</feature>
<evidence type="ECO:0000313" key="4">
    <source>
        <dbReference type="WBParaSite" id="scf7180000424251.g12652"/>
    </source>
</evidence>
<accession>A0A915PCV1</accession>
<evidence type="ECO:0000259" key="2">
    <source>
        <dbReference type="Pfam" id="PF01541"/>
    </source>
</evidence>
<dbReference type="WBParaSite" id="scf7180000424251.g12652">
    <property type="protein sequence ID" value="scf7180000424251.g12652"/>
    <property type="gene ID" value="scf7180000424251.g12652"/>
</dbReference>
<evidence type="ECO:0000256" key="1">
    <source>
        <dbReference type="SAM" id="MobiDB-lite"/>
    </source>
</evidence>
<proteinExistence type="predicted"/>
<dbReference type="AlphaFoldDB" id="A0A915PCV1"/>
<dbReference type="CDD" id="cd00719">
    <property type="entry name" value="GIY-YIG_SF"/>
    <property type="match status" value="1"/>
</dbReference>
<reference evidence="4" key="1">
    <citation type="submission" date="2022-11" db="UniProtKB">
        <authorList>
            <consortium name="WormBaseParasite"/>
        </authorList>
    </citation>
    <scope>IDENTIFICATION</scope>
</reference>
<feature type="compositionally biased region" description="Basic and acidic residues" evidence="1">
    <location>
        <begin position="26"/>
        <end position="35"/>
    </location>
</feature>
<sequence length="380" mass="44559">MRNNTLLCQKAREGKKMKKIFKKRRTENGRQELANKRKQKQQPSASFQLDDFPSTSTHWDSSEYVEEQQQHENQEEEIEEVENQEESRFYDNLASRIIPIEKKIEKQNIATQTSPVSSSTFVEKNCIDVCPFCSSRKLTPNNIRHFLTKKCKFSSFYNNNSKWSKIFENIHNITIDTTNFVKNLKKRRGKSLVYLVRNGVEIKNLIYVGATKDVEKRFSREHKWNKKFDGFDKLEKAVLIEMIETDKSHLLESLLILSDNNSNLVNRHQEYNNFLSFIEYRPSGVEEQVAHLHTLAVKFLLEQWNLITWIRTECLTDIGSCVNTKCPDRYECTADYKCCYTGSSTSKQNPELNLTQISQKTDDFLNGFRKILQGIFSLEQ</sequence>
<protein>
    <submittedName>
        <fullName evidence="4">GIY-YIG domain-containing protein</fullName>
    </submittedName>
</protein>
<dbReference type="InterPro" id="IPR000305">
    <property type="entry name" value="GIY-YIG_endonuc"/>
</dbReference>
<organism evidence="3 4">
    <name type="scientific">Meloidogyne floridensis</name>
    <dbReference type="NCBI Taxonomy" id="298350"/>
    <lineage>
        <taxon>Eukaryota</taxon>
        <taxon>Metazoa</taxon>
        <taxon>Ecdysozoa</taxon>
        <taxon>Nematoda</taxon>
        <taxon>Chromadorea</taxon>
        <taxon>Rhabditida</taxon>
        <taxon>Tylenchina</taxon>
        <taxon>Tylenchomorpha</taxon>
        <taxon>Tylenchoidea</taxon>
        <taxon>Meloidogynidae</taxon>
        <taxon>Meloidogyninae</taxon>
        <taxon>Meloidogyne</taxon>
    </lineage>
</organism>
<feature type="compositionally biased region" description="Basic residues" evidence="1">
    <location>
        <begin position="13"/>
        <end position="25"/>
    </location>
</feature>
<evidence type="ECO:0000313" key="3">
    <source>
        <dbReference type="Proteomes" id="UP000887560"/>
    </source>
</evidence>
<dbReference type="Proteomes" id="UP000887560">
    <property type="component" value="Unplaced"/>
</dbReference>
<name>A0A915PCV1_9BILA</name>
<dbReference type="Pfam" id="PF01541">
    <property type="entry name" value="GIY-YIG"/>
    <property type="match status" value="1"/>
</dbReference>
<keyword evidence="3" id="KW-1185">Reference proteome</keyword>